<dbReference type="SUPFAM" id="SSF53955">
    <property type="entry name" value="Lysozyme-like"/>
    <property type="match status" value="1"/>
</dbReference>
<evidence type="ECO:0000259" key="2">
    <source>
        <dbReference type="Pfam" id="PF01464"/>
    </source>
</evidence>
<evidence type="ECO:0000313" key="4">
    <source>
        <dbReference type="Proteomes" id="UP000664417"/>
    </source>
</evidence>
<reference evidence="3" key="1">
    <citation type="submission" date="2021-03" db="EMBL/GenBank/DDBJ databases">
        <authorList>
            <person name="Wang G."/>
        </authorList>
    </citation>
    <scope>NUCLEOTIDE SEQUENCE</scope>
    <source>
        <strain evidence="3">KCTC 12899</strain>
    </source>
</reference>
<feature type="domain" description="Transglycosylase SLT" evidence="2">
    <location>
        <begin position="599"/>
        <end position="711"/>
    </location>
</feature>
<dbReference type="EMBL" id="JAFREP010000008">
    <property type="protein sequence ID" value="MBO1319134.1"/>
    <property type="molecule type" value="Genomic_DNA"/>
</dbReference>
<sequence length="758" mass="88241">MNGLILCYLSILIGTQPNLTHDPVWRYHQRDWQEYQDREAWHRAGRSLAALQAHDPVRYREEGWALREAALAESRHHWSSALHAYAKVEDPGGALLRERLQCLQRADRPHAILALTEPKNLVVPRKDRRLVQAARAAALLQLGRAGDAEPLLLKLTAPKTPTIYRLEAYHQLVAMYYALGDAKRARRFAHVVQEKWPGSDEALFTMRLQRKHEHGDYLARKETWTRFAWVAYRNRDYTTSDHFFSFIRDKAAGAGDRDRARYFLALTHTKRERPEKAVVALEHAAATLETSKYRGLTSFQLARALLMSGRDQAVLDEVRKKPKGMPNDRWYRESLRLEILALRRLNRPNEFRDLRKRMTKMGAGTDLFRFYYRNGVIWALQRRQPAQALSYLDRYRKLGLKGFNAMEADVWEGMIRWEQGAEEQAVARWLKVAKKDPNHYFGLIAQSFLSHEMMPAHFTRERWQRYQRNPEKTPLGLLQELFFLLPEGSQRDQIARRLSAQLPDFTEDMEPTALSANHPAHQWAESGWYHLAAEHLNKRDAGGVTYHFLRAHWYGLGRHSHRSISHAEILTKYYPRWAPHELLPKKIQKLLYPMAYDNLIQRHAADRQVDPYLLLAIIREESRFNQFAKSGASARGLMQFIPSTAKSIAGQIEGLEDFSVTQLYEPRTAISLGAKYVQNLMETFEGRSILTVAAYNAGEGAVNRWRSFSGTENPVHFVWDVTYRETKFYCQKVLRAYHHYKRVYEDTSVIQAPTLRSR</sequence>
<dbReference type="Pfam" id="PF01464">
    <property type="entry name" value="SLT"/>
    <property type="match status" value="1"/>
</dbReference>
<evidence type="ECO:0000256" key="1">
    <source>
        <dbReference type="ARBA" id="ARBA00007734"/>
    </source>
</evidence>
<organism evidence="3 4">
    <name type="scientific">Acanthopleuribacter pedis</name>
    <dbReference type="NCBI Taxonomy" id="442870"/>
    <lineage>
        <taxon>Bacteria</taxon>
        <taxon>Pseudomonadati</taxon>
        <taxon>Acidobacteriota</taxon>
        <taxon>Holophagae</taxon>
        <taxon>Acanthopleuribacterales</taxon>
        <taxon>Acanthopleuribacteraceae</taxon>
        <taxon>Acanthopleuribacter</taxon>
    </lineage>
</organism>
<comment type="caution">
    <text evidence="3">The sequence shown here is derived from an EMBL/GenBank/DDBJ whole genome shotgun (WGS) entry which is preliminary data.</text>
</comment>
<evidence type="ECO:0000313" key="3">
    <source>
        <dbReference type="EMBL" id="MBO1319134.1"/>
    </source>
</evidence>
<protein>
    <submittedName>
        <fullName evidence="3">Transglycosylase SLT domain-containing protein</fullName>
    </submittedName>
</protein>
<name>A0A8J7Q834_9BACT</name>
<dbReference type="PANTHER" id="PTHR37423:SF2">
    <property type="entry name" value="MEMBRANE-BOUND LYTIC MUREIN TRANSGLYCOSYLASE C"/>
    <property type="match status" value="1"/>
</dbReference>
<accession>A0A8J7Q834</accession>
<dbReference type="InterPro" id="IPR008258">
    <property type="entry name" value="Transglycosylase_SLT_dom_1"/>
</dbReference>
<dbReference type="Gene3D" id="1.10.530.10">
    <property type="match status" value="1"/>
</dbReference>
<dbReference type="AlphaFoldDB" id="A0A8J7Q834"/>
<dbReference type="InterPro" id="IPR011990">
    <property type="entry name" value="TPR-like_helical_dom_sf"/>
</dbReference>
<gene>
    <name evidence="3" type="ORF">J3U88_11745</name>
</gene>
<comment type="similarity">
    <text evidence="1">Belongs to the transglycosylase Slt family.</text>
</comment>
<dbReference type="CDD" id="cd13401">
    <property type="entry name" value="Slt70-like"/>
    <property type="match status" value="1"/>
</dbReference>
<keyword evidence="4" id="KW-1185">Reference proteome</keyword>
<dbReference type="SUPFAM" id="SSF48452">
    <property type="entry name" value="TPR-like"/>
    <property type="match status" value="1"/>
</dbReference>
<dbReference type="PANTHER" id="PTHR37423">
    <property type="entry name" value="SOLUBLE LYTIC MUREIN TRANSGLYCOSYLASE-RELATED"/>
    <property type="match status" value="1"/>
</dbReference>
<dbReference type="Gene3D" id="1.25.40.10">
    <property type="entry name" value="Tetratricopeptide repeat domain"/>
    <property type="match status" value="1"/>
</dbReference>
<proteinExistence type="inferred from homology"/>
<dbReference type="RefSeq" id="WP_207858953.1">
    <property type="nucleotide sequence ID" value="NZ_JAFREP010000008.1"/>
</dbReference>
<dbReference type="InterPro" id="IPR023346">
    <property type="entry name" value="Lysozyme-like_dom_sf"/>
</dbReference>
<dbReference type="Proteomes" id="UP000664417">
    <property type="component" value="Unassembled WGS sequence"/>
</dbReference>